<evidence type="ECO:0000313" key="3">
    <source>
        <dbReference type="EMBL" id="SHM07466.1"/>
    </source>
</evidence>
<dbReference type="Proteomes" id="UP000184069">
    <property type="component" value="Unassembled WGS sequence"/>
</dbReference>
<accession>A0A1M7FTY3</accession>
<evidence type="ECO:0000313" key="5">
    <source>
        <dbReference type="Proteomes" id="UP000184069"/>
    </source>
</evidence>
<evidence type="ECO:0008006" key="6">
    <source>
        <dbReference type="Google" id="ProtNLM"/>
    </source>
</evidence>
<feature type="chain" id="PRO_5009925965" description="DUF1223 domain-containing protein" evidence="1">
    <location>
        <begin position="22"/>
        <end position="263"/>
    </location>
</feature>
<name>A0A1M7FTY3_9FLAO</name>
<gene>
    <name evidence="2" type="ORF">BBH99_20765</name>
    <name evidence="3" type="ORF">SAMN05444407_10956</name>
</gene>
<keyword evidence="4" id="KW-1185">Reference proteome</keyword>
<dbReference type="RefSeq" id="WP_066695217.1">
    <property type="nucleotide sequence ID" value="NZ_FRBM01000009.1"/>
</dbReference>
<evidence type="ECO:0000313" key="4">
    <source>
        <dbReference type="Proteomes" id="UP000093508"/>
    </source>
</evidence>
<evidence type="ECO:0000313" key="2">
    <source>
        <dbReference type="EMBL" id="OCA78756.1"/>
    </source>
</evidence>
<evidence type="ECO:0000256" key="1">
    <source>
        <dbReference type="SAM" id="SignalP"/>
    </source>
</evidence>
<organism evidence="3 5">
    <name type="scientific">Chryseobacterium contaminans</name>
    <dbReference type="NCBI Taxonomy" id="1423959"/>
    <lineage>
        <taxon>Bacteria</taxon>
        <taxon>Pseudomonadati</taxon>
        <taxon>Bacteroidota</taxon>
        <taxon>Flavobacteriia</taxon>
        <taxon>Flavobacteriales</taxon>
        <taxon>Weeksellaceae</taxon>
        <taxon>Chryseobacterium group</taxon>
        <taxon>Chryseobacterium</taxon>
    </lineage>
</organism>
<dbReference type="Gene3D" id="3.40.30.10">
    <property type="entry name" value="Glutaredoxin"/>
    <property type="match status" value="1"/>
</dbReference>
<dbReference type="PANTHER" id="PTHR36057">
    <property type="match status" value="1"/>
</dbReference>
<reference evidence="2 4" key="1">
    <citation type="submission" date="2016-07" db="EMBL/GenBank/DDBJ databases">
        <authorList>
            <person name="Jeong J.-J."/>
            <person name="Kim D.W."/>
            <person name="Sang M.K."/>
            <person name="Choi I.-G."/>
            <person name="Kim K.D."/>
        </authorList>
    </citation>
    <scope>NUCLEOTIDE SEQUENCE [LARGE SCALE GENOMIC DNA]</scope>
    <source>
        <strain evidence="2 4">C-26</strain>
    </source>
</reference>
<protein>
    <recommendedName>
        <fullName evidence="6">DUF1223 domain-containing protein</fullName>
    </recommendedName>
</protein>
<keyword evidence="1" id="KW-0732">Signal</keyword>
<dbReference type="Proteomes" id="UP000093508">
    <property type="component" value="Unassembled WGS sequence"/>
</dbReference>
<dbReference type="InterPro" id="IPR036249">
    <property type="entry name" value="Thioredoxin-like_sf"/>
</dbReference>
<dbReference type="SUPFAM" id="SSF52833">
    <property type="entry name" value="Thioredoxin-like"/>
    <property type="match status" value="1"/>
</dbReference>
<dbReference type="EMBL" id="FRBM01000009">
    <property type="protein sequence ID" value="SHM07466.1"/>
    <property type="molecule type" value="Genomic_DNA"/>
</dbReference>
<dbReference type="AlphaFoldDB" id="A0A1M7FTY3"/>
<dbReference type="OrthoDB" id="9808254at2"/>
<feature type="signal peptide" evidence="1">
    <location>
        <begin position="1"/>
        <end position="21"/>
    </location>
</feature>
<proteinExistence type="predicted"/>
<dbReference type="Pfam" id="PF06764">
    <property type="entry name" value="DUF1223"/>
    <property type="match status" value="1"/>
</dbReference>
<sequence length="263" mass="29811">MILKNTITVGLLALSLFSAFAFVQKDEKEKIKQYSTTENKGFAVLELFTSEGCSSCPPADELMGKIEKEYNNENVYILSYHVDYWNRLGWKDRFSSAENSQRQQMYSRILSSQVYTPQLIINGETEFVGSDENAVSKALQTVLFNSNSQNTTINLSARITKNEIQVQYETYAPDSKNNLLISLVEKQSSTQVGKGENEGRHLQHWQIVHKQNVISLNKNQKGITAFQFPKQFSADNWEVIAFIQNPKTGKISGTAKVNFNSIK</sequence>
<dbReference type="PANTHER" id="PTHR36057:SF1">
    <property type="entry name" value="LIPOPROTEIN LIPID ATTACHMENT SITE-LIKE PROTEIN, PUTATIVE (DUF1223)-RELATED"/>
    <property type="match status" value="1"/>
</dbReference>
<reference evidence="3 5" key="2">
    <citation type="submission" date="2016-11" db="EMBL/GenBank/DDBJ databases">
        <authorList>
            <person name="Jaros S."/>
            <person name="Januszkiewicz K."/>
            <person name="Wedrychowicz H."/>
        </authorList>
    </citation>
    <scope>NUCLEOTIDE SEQUENCE [LARGE SCALE GENOMIC DNA]</scope>
    <source>
        <strain evidence="3 5">DSM 27621</strain>
    </source>
</reference>
<dbReference type="EMBL" id="MAYF01000154">
    <property type="protein sequence ID" value="OCA78756.1"/>
    <property type="molecule type" value="Genomic_DNA"/>
</dbReference>
<dbReference type="STRING" id="1423959.SAMN05444407_10956"/>
<dbReference type="InterPro" id="IPR010634">
    <property type="entry name" value="DUF1223"/>
</dbReference>